<reference evidence="1" key="1">
    <citation type="journal article" date="2014" name="Front. Microbiol.">
        <title>High frequency of phylogenetically diverse reductive dehalogenase-homologous genes in deep subseafloor sedimentary metagenomes.</title>
        <authorList>
            <person name="Kawai M."/>
            <person name="Futagami T."/>
            <person name="Toyoda A."/>
            <person name="Takaki Y."/>
            <person name="Nishi S."/>
            <person name="Hori S."/>
            <person name="Arai W."/>
            <person name="Tsubouchi T."/>
            <person name="Morono Y."/>
            <person name="Uchiyama I."/>
            <person name="Ito T."/>
            <person name="Fujiyama A."/>
            <person name="Inagaki F."/>
            <person name="Takami H."/>
        </authorList>
    </citation>
    <scope>NUCLEOTIDE SEQUENCE</scope>
    <source>
        <strain evidence="1">Expedition CK06-06</strain>
    </source>
</reference>
<feature type="non-terminal residue" evidence="1">
    <location>
        <position position="1"/>
    </location>
</feature>
<dbReference type="EMBL" id="BARS01044868">
    <property type="protein sequence ID" value="GAG40471.1"/>
    <property type="molecule type" value="Genomic_DNA"/>
</dbReference>
<feature type="non-terminal residue" evidence="1">
    <location>
        <position position="249"/>
    </location>
</feature>
<gene>
    <name evidence="1" type="ORF">S01H1_67716</name>
</gene>
<comment type="caution">
    <text evidence="1">The sequence shown here is derived from an EMBL/GenBank/DDBJ whole genome shotgun (WGS) entry which is preliminary data.</text>
</comment>
<organism evidence="1">
    <name type="scientific">marine sediment metagenome</name>
    <dbReference type="NCBI Taxonomy" id="412755"/>
    <lineage>
        <taxon>unclassified sequences</taxon>
        <taxon>metagenomes</taxon>
        <taxon>ecological metagenomes</taxon>
    </lineage>
</organism>
<accession>X0YV51</accession>
<name>X0YV51_9ZZZZ</name>
<proteinExistence type="predicted"/>
<protein>
    <submittedName>
        <fullName evidence="1">Uncharacterized protein</fullName>
    </submittedName>
</protein>
<sequence length="249" mass="27359">ATSRAIQTGESVDYLVNSIIDGIGRKSTLVMDNLGISATELQEEIKLTGDFGKAAANIIEREMGKVGEVMDTTTIKIARLNTAFENTKEKVGKGLVNALTFAVDVYNNKFNPAQYAADLAMRATNDTLLEYTANLNKVANVEERMGSLLRLKNAQRAKELEYLKQMATVMTPNAADPMSQLDDSRIQQAAFTFTQDPKSQSGFGAQVAMMDHMNEQVAEWEQGWRDAGNEVFGQVDKVNASMEDMGQNV</sequence>
<evidence type="ECO:0000313" key="1">
    <source>
        <dbReference type="EMBL" id="GAG40471.1"/>
    </source>
</evidence>
<dbReference type="AlphaFoldDB" id="X0YV51"/>